<dbReference type="SUPFAM" id="SSF51182">
    <property type="entry name" value="RmlC-like cupins"/>
    <property type="match status" value="1"/>
</dbReference>
<dbReference type="InterPro" id="IPR014710">
    <property type="entry name" value="RmlC-like_jellyroll"/>
</dbReference>
<feature type="compositionally biased region" description="Basic and acidic residues" evidence="1">
    <location>
        <begin position="1"/>
        <end position="10"/>
    </location>
</feature>
<evidence type="ECO:0000313" key="3">
    <source>
        <dbReference type="Proteomes" id="UP000315252"/>
    </source>
</evidence>
<evidence type="ECO:0000313" key="2">
    <source>
        <dbReference type="EMBL" id="TQV81795.1"/>
    </source>
</evidence>
<protein>
    <recommendedName>
        <fullName evidence="4">Cysteine dioxygenase</fullName>
    </recommendedName>
</protein>
<proteinExistence type="predicted"/>
<reference evidence="2 3" key="1">
    <citation type="submission" date="2019-06" db="EMBL/GenBank/DDBJ databases">
        <title>Whole genome sequence for Rhodospirillaceae sp. R148.</title>
        <authorList>
            <person name="Wang G."/>
        </authorList>
    </citation>
    <scope>NUCLEOTIDE SEQUENCE [LARGE SCALE GENOMIC DNA]</scope>
    <source>
        <strain evidence="2 3">R148</strain>
    </source>
</reference>
<evidence type="ECO:0008006" key="4">
    <source>
        <dbReference type="Google" id="ProtNLM"/>
    </source>
</evidence>
<dbReference type="OrthoDB" id="7059163at2"/>
<evidence type="ECO:0000256" key="1">
    <source>
        <dbReference type="SAM" id="MobiDB-lite"/>
    </source>
</evidence>
<keyword evidence="3" id="KW-1185">Reference proteome</keyword>
<dbReference type="InterPro" id="IPR011051">
    <property type="entry name" value="RmlC_Cupin_sf"/>
</dbReference>
<dbReference type="EMBL" id="VHSH01000002">
    <property type="protein sequence ID" value="TQV81795.1"/>
    <property type="molecule type" value="Genomic_DNA"/>
</dbReference>
<dbReference type="AlphaFoldDB" id="A0A545TX45"/>
<dbReference type="RefSeq" id="WP_142895426.1">
    <property type="nucleotide sequence ID" value="NZ_ML660053.1"/>
</dbReference>
<organism evidence="2 3">
    <name type="scientific">Denitrobaculum tricleocarpae</name>
    <dbReference type="NCBI Taxonomy" id="2591009"/>
    <lineage>
        <taxon>Bacteria</taxon>
        <taxon>Pseudomonadati</taxon>
        <taxon>Pseudomonadota</taxon>
        <taxon>Alphaproteobacteria</taxon>
        <taxon>Rhodospirillales</taxon>
        <taxon>Rhodospirillaceae</taxon>
        <taxon>Denitrobaculum</taxon>
    </lineage>
</organism>
<accession>A0A545TX45</accession>
<dbReference type="CDD" id="cd10548">
    <property type="entry name" value="cupin_CDO"/>
    <property type="match status" value="1"/>
</dbReference>
<gene>
    <name evidence="2" type="ORF">FKG95_06020</name>
</gene>
<name>A0A545TX45_9PROT</name>
<dbReference type="Proteomes" id="UP000315252">
    <property type="component" value="Unassembled WGS sequence"/>
</dbReference>
<sequence>MTHAETRSEMAQELLAQSKSILAEGPPDPTRLNRIKGALSKLSERAELWSETDFPNPSLEEKQNRFQIAQDAESGLTLYLNVMRPGKKIPPHNHTTWACVAAVEGVETNRLYERLDDRSVPGKAELRETAVVELKPGNALGMGPDDIHSVVIGGDSVIRHLHFYGQPLETLSGRISYDLDAGTCRIMDIGVKTKS</sequence>
<dbReference type="Gene3D" id="2.60.120.10">
    <property type="entry name" value="Jelly Rolls"/>
    <property type="match status" value="1"/>
</dbReference>
<comment type="caution">
    <text evidence="2">The sequence shown here is derived from an EMBL/GenBank/DDBJ whole genome shotgun (WGS) entry which is preliminary data.</text>
</comment>
<feature type="region of interest" description="Disordered" evidence="1">
    <location>
        <begin position="1"/>
        <end position="33"/>
    </location>
</feature>